<dbReference type="Proteomes" id="UP001352852">
    <property type="component" value="Unassembled WGS sequence"/>
</dbReference>
<accession>A0ABU7DQ18</accession>
<reference evidence="1 2" key="1">
    <citation type="submission" date="2021-06" db="EMBL/GenBank/DDBJ databases">
        <authorList>
            <person name="Palmer J.M."/>
        </authorList>
    </citation>
    <scope>NUCLEOTIDE SEQUENCE [LARGE SCALE GENOMIC DNA]</scope>
    <source>
        <strain evidence="1 2">CL_MEX2019</strain>
        <tissue evidence="1">Muscle</tissue>
    </source>
</reference>
<sequence>MVPVTRTQTRGQACQRPKPLYNIGRTIYHCASITPSLIFHLSTFGSNHSFSSSWMLSHENILKCLQECEGCTHFCDTLYVLKQSSKDLENVGGFLENSLLK</sequence>
<protein>
    <submittedName>
        <fullName evidence="1">Uncharacterized protein</fullName>
    </submittedName>
</protein>
<gene>
    <name evidence="1" type="ORF">CHARACLAT_004562</name>
</gene>
<evidence type="ECO:0000313" key="2">
    <source>
        <dbReference type="Proteomes" id="UP001352852"/>
    </source>
</evidence>
<evidence type="ECO:0000313" key="1">
    <source>
        <dbReference type="EMBL" id="MED6276590.1"/>
    </source>
</evidence>
<proteinExistence type="predicted"/>
<organism evidence="1 2">
    <name type="scientific">Characodon lateralis</name>
    <dbReference type="NCBI Taxonomy" id="208331"/>
    <lineage>
        <taxon>Eukaryota</taxon>
        <taxon>Metazoa</taxon>
        <taxon>Chordata</taxon>
        <taxon>Craniata</taxon>
        <taxon>Vertebrata</taxon>
        <taxon>Euteleostomi</taxon>
        <taxon>Actinopterygii</taxon>
        <taxon>Neopterygii</taxon>
        <taxon>Teleostei</taxon>
        <taxon>Neoteleostei</taxon>
        <taxon>Acanthomorphata</taxon>
        <taxon>Ovalentaria</taxon>
        <taxon>Atherinomorphae</taxon>
        <taxon>Cyprinodontiformes</taxon>
        <taxon>Goodeidae</taxon>
        <taxon>Characodon</taxon>
    </lineage>
</organism>
<name>A0ABU7DQ18_9TELE</name>
<dbReference type="EMBL" id="JAHUTJ010033002">
    <property type="protein sequence ID" value="MED6276590.1"/>
    <property type="molecule type" value="Genomic_DNA"/>
</dbReference>
<comment type="caution">
    <text evidence="1">The sequence shown here is derived from an EMBL/GenBank/DDBJ whole genome shotgun (WGS) entry which is preliminary data.</text>
</comment>
<keyword evidence="2" id="KW-1185">Reference proteome</keyword>